<evidence type="ECO:0000259" key="1">
    <source>
        <dbReference type="PROSITE" id="PS51186"/>
    </source>
</evidence>
<dbReference type="OrthoDB" id="9797178at2"/>
<proteinExistence type="predicted"/>
<dbReference type="SUPFAM" id="SSF55729">
    <property type="entry name" value="Acyl-CoA N-acyltransferases (Nat)"/>
    <property type="match status" value="1"/>
</dbReference>
<dbReference type="RefSeq" id="WP_001011716.1">
    <property type="nucleotide sequence ID" value="NC_009456.1"/>
</dbReference>
<name>A0A0H3AG08_VIBC3</name>
<dbReference type="Gene3D" id="3.40.630.30">
    <property type="match status" value="1"/>
</dbReference>
<evidence type="ECO:0000313" key="2">
    <source>
        <dbReference type="EMBL" id="ABQ19345.1"/>
    </source>
</evidence>
<protein>
    <submittedName>
        <fullName evidence="2">Acetyltransferase</fullName>
    </submittedName>
</protein>
<dbReference type="InterPro" id="IPR000182">
    <property type="entry name" value="GNAT_dom"/>
</dbReference>
<dbReference type="KEGG" id="vcr:VC395_A0300"/>
<dbReference type="eggNOG" id="COG3153">
    <property type="taxonomic scope" value="Bacteria"/>
</dbReference>
<dbReference type="EMBL" id="CP000626">
    <property type="protein sequence ID" value="ABQ19345.1"/>
    <property type="molecule type" value="Genomic_DNA"/>
</dbReference>
<dbReference type="PROSITE" id="PS51186">
    <property type="entry name" value="GNAT"/>
    <property type="match status" value="1"/>
</dbReference>
<dbReference type="PATRIC" id="fig|345073.21.peg.3059"/>
<dbReference type="Pfam" id="PF00583">
    <property type="entry name" value="Acetyltransf_1"/>
    <property type="match status" value="1"/>
</dbReference>
<dbReference type="AlphaFoldDB" id="A0A0H3AG08"/>
<accession>A0A0H3AG08</accession>
<reference evidence="2 3" key="1">
    <citation type="submission" date="2007-03" db="EMBL/GenBank/DDBJ databases">
        <authorList>
            <person name="Heidelberg J."/>
        </authorList>
    </citation>
    <scope>NUCLEOTIDE SEQUENCE [LARGE SCALE GENOMIC DNA]</scope>
    <source>
        <strain evidence="3">ATCC 39541 / Classical Ogawa 395 / O395</strain>
    </source>
</reference>
<dbReference type="KEGG" id="vco:VC0395_0967"/>
<organism evidence="2 3">
    <name type="scientific">Vibrio cholerae serotype O1 (strain ATCC 39541 / Classical Ogawa 395 / O395)</name>
    <dbReference type="NCBI Taxonomy" id="345073"/>
    <lineage>
        <taxon>Bacteria</taxon>
        <taxon>Pseudomonadati</taxon>
        <taxon>Pseudomonadota</taxon>
        <taxon>Gammaproteobacteria</taxon>
        <taxon>Vibrionales</taxon>
        <taxon>Vibrionaceae</taxon>
        <taxon>Vibrio</taxon>
    </lineage>
</organism>
<dbReference type="FunFam" id="3.40.630.30:FF:000205">
    <property type="entry name" value="Acetyltransferase"/>
    <property type="match status" value="1"/>
</dbReference>
<dbReference type="Proteomes" id="UP000000249">
    <property type="component" value="Chromosome 2"/>
</dbReference>
<gene>
    <name evidence="2" type="ordered locus">VC0395_0967</name>
</gene>
<dbReference type="InterPro" id="IPR016181">
    <property type="entry name" value="Acyl_CoA_acyltransferase"/>
</dbReference>
<feature type="domain" description="N-acetyltransferase" evidence="1">
    <location>
        <begin position="1"/>
        <end position="154"/>
    </location>
</feature>
<sequence>MNFSLYKSQQKPEIINLFQNTFSDSEGSEEGTVIGTLVSDFLSQPLQEDDLFVFVACDDHQRVVGSILFSKLSFPNEENVFLLAPVAVATKWHGQGIGQALIRFGLEALKTKGVSIVMTYGDIRFYSKVGFTAINEERIQAPLTLSYPEGWLAQSLTGKAITPISGKPTCLEAIANPIYW</sequence>
<dbReference type="CDD" id="cd04301">
    <property type="entry name" value="NAT_SF"/>
    <property type="match status" value="1"/>
</dbReference>
<evidence type="ECO:0000313" key="3">
    <source>
        <dbReference type="Proteomes" id="UP000000249"/>
    </source>
</evidence>
<dbReference type="GO" id="GO:0016747">
    <property type="term" value="F:acyltransferase activity, transferring groups other than amino-acyl groups"/>
    <property type="evidence" value="ECO:0007669"/>
    <property type="project" value="InterPro"/>
</dbReference>